<dbReference type="Gene3D" id="3.90.1720.10">
    <property type="entry name" value="endopeptidase domain like (from Nostoc punctiforme)"/>
    <property type="match status" value="1"/>
</dbReference>
<comment type="similarity">
    <text evidence="1">Belongs to the orthopoxvirus OPG091 family.</text>
</comment>
<sequence length="197" mass="22832">MDISLFDGVAPGALVLSTSNNSIINFFNPSEEKHSSLYIGPGIIDLIIENYIDFPTHIFDNYTKYMIEVNTSGMEIIPLNTFISNKKYIKVYYFMEGIFPDYKVMKEALIQSFTNSRKEYGLSKNKTYCFKMIADCYRDIGIMVKSYKILGRHLYLSQSFSSDNRWFKIIDTISGENLLTRNCYYFKRRGNSKSSTS</sequence>
<dbReference type="RefSeq" id="YP_009177108.1">
    <property type="nucleotide sequence ID" value="NC_028238.1"/>
</dbReference>
<protein>
    <recommendedName>
        <fullName evidence="2">Protein OPG091</fullName>
    </recommendedName>
</protein>
<dbReference type="GeneID" id="26122777"/>
<dbReference type="EMBL" id="KP728110">
    <property type="protein sequence ID" value="ALA62461.1"/>
    <property type="molecule type" value="Genomic_DNA"/>
</dbReference>
<dbReference type="InterPro" id="IPR024453">
    <property type="entry name" value="Peptidase_C92"/>
</dbReference>
<dbReference type="OrthoDB" id="14259at10239"/>
<evidence type="ECO:0000256" key="1">
    <source>
        <dbReference type="ARBA" id="ARBA00034761"/>
    </source>
</evidence>
<dbReference type="Pfam" id="PF05708">
    <property type="entry name" value="Peptidase_C92"/>
    <property type="match status" value="1"/>
</dbReference>
<dbReference type="KEGG" id="vg:26122777"/>
<keyword evidence="4" id="KW-1185">Reference proteome</keyword>
<dbReference type="SUPFAM" id="SSF54001">
    <property type="entry name" value="Cysteine proteinases"/>
    <property type="match status" value="1"/>
</dbReference>
<evidence type="ECO:0000313" key="3">
    <source>
        <dbReference type="EMBL" id="ALA62461.1"/>
    </source>
</evidence>
<evidence type="ECO:0000256" key="2">
    <source>
        <dbReference type="ARBA" id="ARBA00034814"/>
    </source>
</evidence>
<accession>A0A0M3ZHJ1</accession>
<evidence type="ECO:0000313" key="4">
    <source>
        <dbReference type="Proteomes" id="UP000142477"/>
    </source>
</evidence>
<organism evidence="3 4">
    <name type="scientific">Turkeypox virus</name>
    <dbReference type="NCBI Taxonomy" id="336486"/>
    <lineage>
        <taxon>Viruses</taxon>
        <taxon>Varidnaviria</taxon>
        <taxon>Bamfordvirae</taxon>
        <taxon>Nucleocytoviricota</taxon>
        <taxon>Pokkesviricetes</taxon>
        <taxon>Chitovirales</taxon>
        <taxon>Poxviridae</taxon>
        <taxon>Chordopoxvirinae</taxon>
        <taxon>Avipoxvirus</taxon>
        <taxon>Avipoxvirus turkeypox</taxon>
    </lineage>
</organism>
<name>A0A0M3ZHJ1_9POXV</name>
<reference evidence="3 4" key="1">
    <citation type="journal article" date="2015" name="Infect. Genet. Evol.">
        <title>Unique genomic organization of a novel Avipoxvirus detected in turkey (Meleagris gallopavo).</title>
        <authorList>
            <person name="Banyai K."/>
            <person name="Palya V."/>
            <person name="Denes B."/>
            <person name="Glavits R."/>
            <person name="Ivanics E."/>
            <person name="Horvath B."/>
            <person name="Farkas S.L."/>
            <person name="Marton S."/>
            <person name="Balint A."/>
            <person name="Gyuranecz M."/>
            <person name="Erdelyi K."/>
            <person name="Dan A."/>
        </authorList>
    </citation>
    <scope>NUCLEOTIDE SEQUENCE [LARGE SCALE GENOMIC DNA]</scope>
    <source>
        <strain evidence="3 4">TKPV-HU1124/2011</strain>
    </source>
</reference>
<dbReference type="Proteomes" id="UP000142477">
    <property type="component" value="Segment"/>
</dbReference>
<proteinExistence type="inferred from homology"/>
<dbReference type="InterPro" id="IPR038765">
    <property type="entry name" value="Papain-like_cys_pep_sf"/>
</dbReference>